<evidence type="ECO:0008006" key="5">
    <source>
        <dbReference type="Google" id="ProtNLM"/>
    </source>
</evidence>
<dbReference type="Gene3D" id="3.30.110.170">
    <property type="entry name" value="Protein of unknown function (DUF541), domain 1"/>
    <property type="match status" value="1"/>
</dbReference>
<dbReference type="PANTHER" id="PTHR34387">
    <property type="entry name" value="SLR1258 PROTEIN"/>
    <property type="match status" value="1"/>
</dbReference>
<keyword evidence="2" id="KW-0732">Signal</keyword>
<dbReference type="GO" id="GO:0006974">
    <property type="term" value="P:DNA damage response"/>
    <property type="evidence" value="ECO:0007669"/>
    <property type="project" value="TreeGrafter"/>
</dbReference>
<evidence type="ECO:0000256" key="2">
    <source>
        <dbReference type="SAM" id="SignalP"/>
    </source>
</evidence>
<dbReference type="Pfam" id="PF04402">
    <property type="entry name" value="SIMPL"/>
    <property type="match status" value="1"/>
</dbReference>
<dbReference type="InterPro" id="IPR052022">
    <property type="entry name" value="26kDa_periplasmic_antigen"/>
</dbReference>
<dbReference type="Proteomes" id="UP000198641">
    <property type="component" value="Unassembled WGS sequence"/>
</dbReference>
<dbReference type="AlphaFoldDB" id="A0A1G7NL12"/>
<feature type="signal peptide" evidence="2">
    <location>
        <begin position="1"/>
        <end position="48"/>
    </location>
</feature>
<dbReference type="Gene3D" id="3.30.70.2970">
    <property type="entry name" value="Protein of unknown function (DUF541), domain 2"/>
    <property type="match status" value="1"/>
</dbReference>
<gene>
    <name evidence="3" type="ORF">SAMN05216571_101507</name>
</gene>
<dbReference type="STRING" id="284577.SAMN05216571_101507"/>
<evidence type="ECO:0000313" key="3">
    <source>
        <dbReference type="EMBL" id="SDF74795.1"/>
    </source>
</evidence>
<proteinExistence type="predicted"/>
<reference evidence="3 4" key="1">
    <citation type="submission" date="2016-10" db="EMBL/GenBank/DDBJ databases">
        <authorList>
            <person name="de Groot N.N."/>
        </authorList>
    </citation>
    <scope>NUCLEOTIDE SEQUENCE [LARGE SCALE GENOMIC DNA]</scope>
    <source>
        <strain evidence="3 4">BH539</strain>
    </source>
</reference>
<evidence type="ECO:0000256" key="1">
    <source>
        <dbReference type="SAM" id="MobiDB-lite"/>
    </source>
</evidence>
<dbReference type="PANTHER" id="PTHR34387:SF2">
    <property type="entry name" value="SLR1258 PROTEIN"/>
    <property type="match status" value="1"/>
</dbReference>
<name>A0A1G7NL12_9GAMM</name>
<accession>A0A1G7NL12</accession>
<dbReference type="RefSeq" id="WP_245696316.1">
    <property type="nucleotide sequence ID" value="NZ_FNCI01000001.1"/>
</dbReference>
<evidence type="ECO:0000313" key="4">
    <source>
        <dbReference type="Proteomes" id="UP000198641"/>
    </source>
</evidence>
<keyword evidence="4" id="KW-1185">Reference proteome</keyword>
<sequence>MLSHTTQRTQTSPKALNRRRLPGRGPCMGFSLGLLLAACMTMSSTAAAHQPAPHEQPQGRLTVSAHHTLEVAPNMATLSARLWERTPVRAVDSAREASPEALSEARSRLEDRMGELIRTLEATGLPRNAIQAGSLSVQPSYVQGPVYADGQPDRRVRTQLTRPITVTLDDLEALPDLLDALTTASVDSLDGVSYDLKDRTAASDEALGLAIDRAKAKAALMAERLDIRLGRVLQVQETQMPSFQPQMMMRASDASAKEMTSEYRPGQIEIDAEVAVHWAIADE</sequence>
<feature type="region of interest" description="Disordered" evidence="1">
    <location>
        <begin position="1"/>
        <end position="23"/>
    </location>
</feature>
<organism evidence="3 4">
    <name type="scientific">Onishia taeanensis</name>
    <dbReference type="NCBI Taxonomy" id="284577"/>
    <lineage>
        <taxon>Bacteria</taxon>
        <taxon>Pseudomonadati</taxon>
        <taxon>Pseudomonadota</taxon>
        <taxon>Gammaproteobacteria</taxon>
        <taxon>Oceanospirillales</taxon>
        <taxon>Halomonadaceae</taxon>
        <taxon>Onishia</taxon>
    </lineage>
</organism>
<dbReference type="InterPro" id="IPR007497">
    <property type="entry name" value="SIMPL/DUF541"/>
</dbReference>
<feature type="compositionally biased region" description="Polar residues" evidence="1">
    <location>
        <begin position="1"/>
        <end position="14"/>
    </location>
</feature>
<dbReference type="EMBL" id="FNCI01000001">
    <property type="protein sequence ID" value="SDF74795.1"/>
    <property type="molecule type" value="Genomic_DNA"/>
</dbReference>
<feature type="chain" id="PRO_5011614756" description="SIMPL domain-containing protein" evidence="2">
    <location>
        <begin position="49"/>
        <end position="283"/>
    </location>
</feature>
<protein>
    <recommendedName>
        <fullName evidence="5">SIMPL domain-containing protein</fullName>
    </recommendedName>
</protein>